<name>A0ABT9IW44_9BACL</name>
<keyword evidence="1" id="KW-1133">Transmembrane helix</keyword>
<sequence length="136" mass="15623">MPAVLWMIVIFYLSHQQGSELHSFLPFFQRWFPAMSSFNWGHLVAYFILSWLLFMALGEKYNSFKGKSLVVSLCLLYGISDEIHQSYIPGRTPQLLDIRNDTLGAAFGMIFISIPPFRSVVSKLLSSKIYYDKKTG</sequence>
<organism evidence="3 4">
    <name type="scientific">Chengkuizengella axinellae</name>
    <dbReference type="NCBI Taxonomy" id="3064388"/>
    <lineage>
        <taxon>Bacteria</taxon>
        <taxon>Bacillati</taxon>
        <taxon>Bacillota</taxon>
        <taxon>Bacilli</taxon>
        <taxon>Bacillales</taxon>
        <taxon>Paenibacillaceae</taxon>
        <taxon>Chengkuizengella</taxon>
    </lineage>
</organism>
<proteinExistence type="predicted"/>
<feature type="transmembrane region" description="Helical" evidence="1">
    <location>
        <begin position="40"/>
        <end position="58"/>
    </location>
</feature>
<dbReference type="Proteomes" id="UP001231941">
    <property type="component" value="Unassembled WGS sequence"/>
</dbReference>
<protein>
    <submittedName>
        <fullName evidence="3">VanZ family protein</fullName>
    </submittedName>
</protein>
<keyword evidence="4" id="KW-1185">Reference proteome</keyword>
<keyword evidence="1" id="KW-0472">Membrane</keyword>
<dbReference type="RefSeq" id="WP_305990596.1">
    <property type="nucleotide sequence ID" value="NZ_JAVAMP010000001.1"/>
</dbReference>
<accession>A0ABT9IW44</accession>
<comment type="caution">
    <text evidence="3">The sequence shown here is derived from an EMBL/GenBank/DDBJ whole genome shotgun (WGS) entry which is preliminary data.</text>
</comment>
<dbReference type="Pfam" id="PF04892">
    <property type="entry name" value="VanZ"/>
    <property type="match status" value="1"/>
</dbReference>
<evidence type="ECO:0000256" key="1">
    <source>
        <dbReference type="SAM" id="Phobius"/>
    </source>
</evidence>
<dbReference type="NCBIfam" id="NF037970">
    <property type="entry name" value="vanZ_1"/>
    <property type="match status" value="1"/>
</dbReference>
<dbReference type="EMBL" id="JAVAMP010000001">
    <property type="protein sequence ID" value="MDP5273317.1"/>
    <property type="molecule type" value="Genomic_DNA"/>
</dbReference>
<dbReference type="InterPro" id="IPR006976">
    <property type="entry name" value="VanZ-like"/>
</dbReference>
<feature type="domain" description="VanZ-like" evidence="2">
    <location>
        <begin position="3"/>
        <end position="113"/>
    </location>
</feature>
<gene>
    <name evidence="3" type="ORF">Q5Y73_04320</name>
</gene>
<evidence type="ECO:0000313" key="3">
    <source>
        <dbReference type="EMBL" id="MDP5273317.1"/>
    </source>
</evidence>
<evidence type="ECO:0000313" key="4">
    <source>
        <dbReference type="Proteomes" id="UP001231941"/>
    </source>
</evidence>
<evidence type="ECO:0000259" key="2">
    <source>
        <dbReference type="Pfam" id="PF04892"/>
    </source>
</evidence>
<keyword evidence="1" id="KW-0812">Transmembrane</keyword>
<reference evidence="3 4" key="1">
    <citation type="submission" date="2023-08" db="EMBL/GenBank/DDBJ databases">
        <authorList>
            <person name="Park J.-S."/>
        </authorList>
    </citation>
    <scope>NUCLEOTIDE SEQUENCE [LARGE SCALE GENOMIC DNA]</scope>
    <source>
        <strain evidence="3 4">2205SS18-9</strain>
    </source>
</reference>